<feature type="transmembrane region" description="Helical" evidence="1">
    <location>
        <begin position="320"/>
        <end position="343"/>
    </location>
</feature>
<dbReference type="Proteomes" id="UP000035050">
    <property type="component" value="Chromosome"/>
</dbReference>
<feature type="transmembrane region" description="Helical" evidence="1">
    <location>
        <begin position="274"/>
        <end position="296"/>
    </location>
</feature>
<reference evidence="2" key="1">
    <citation type="submission" date="2016-06" db="EMBL/GenBank/DDBJ databases">
        <title>Pandoraea oxalativorans DSM 23570 Genome Sequencing.</title>
        <authorList>
            <person name="Ee R."/>
            <person name="Lim Y.-L."/>
            <person name="Yong D."/>
            <person name="Yin W.-F."/>
            <person name="Chan K.-G."/>
        </authorList>
    </citation>
    <scope>NUCLEOTIDE SEQUENCE</scope>
    <source>
        <strain evidence="2">DSM 23570</strain>
    </source>
</reference>
<name>A0A0E3YAQ2_9BURK</name>
<feature type="transmembrane region" description="Helical" evidence="1">
    <location>
        <begin position="113"/>
        <end position="131"/>
    </location>
</feature>
<evidence type="ECO:0000256" key="1">
    <source>
        <dbReference type="SAM" id="Phobius"/>
    </source>
</evidence>
<keyword evidence="3" id="KW-1185">Reference proteome</keyword>
<keyword evidence="1" id="KW-1133">Transmembrane helix</keyword>
<dbReference type="KEGG" id="pox:MB84_03560"/>
<dbReference type="Pfam" id="PF14897">
    <property type="entry name" value="EpsG"/>
    <property type="match status" value="1"/>
</dbReference>
<keyword evidence="1" id="KW-0812">Transmembrane</keyword>
<dbReference type="OrthoDB" id="8767325at2"/>
<organism evidence="2 3">
    <name type="scientific">Pandoraea oxalativorans</name>
    <dbReference type="NCBI Taxonomy" id="573737"/>
    <lineage>
        <taxon>Bacteria</taxon>
        <taxon>Pseudomonadati</taxon>
        <taxon>Pseudomonadota</taxon>
        <taxon>Betaproteobacteria</taxon>
        <taxon>Burkholderiales</taxon>
        <taxon>Burkholderiaceae</taxon>
        <taxon>Pandoraea</taxon>
    </lineage>
</organism>
<dbReference type="HOGENOM" id="CLU_764427_0_0_4"/>
<dbReference type="RefSeq" id="WP_046290123.1">
    <property type="nucleotide sequence ID" value="NZ_CP011253.3"/>
</dbReference>
<feature type="transmembrane region" description="Helical" evidence="1">
    <location>
        <begin position="79"/>
        <end position="107"/>
    </location>
</feature>
<dbReference type="PATRIC" id="fig|573737.6.peg.1491"/>
<feature type="transmembrane region" description="Helical" evidence="1">
    <location>
        <begin position="245"/>
        <end position="262"/>
    </location>
</feature>
<accession>A0A0E3YAQ2</accession>
<gene>
    <name evidence="2" type="ORF">MB84_03560</name>
</gene>
<feature type="transmembrane region" description="Helical" evidence="1">
    <location>
        <begin position="196"/>
        <end position="217"/>
    </location>
</feature>
<dbReference type="AlphaFoldDB" id="A0A0E3YAQ2"/>
<evidence type="ECO:0008006" key="4">
    <source>
        <dbReference type="Google" id="ProtNLM"/>
    </source>
</evidence>
<evidence type="ECO:0000313" key="2">
    <source>
        <dbReference type="EMBL" id="AKC68736.1"/>
    </source>
</evidence>
<dbReference type="InterPro" id="IPR049458">
    <property type="entry name" value="EpsG-like"/>
</dbReference>
<keyword evidence="1" id="KW-0472">Membrane</keyword>
<evidence type="ECO:0000313" key="3">
    <source>
        <dbReference type="Proteomes" id="UP000035050"/>
    </source>
</evidence>
<protein>
    <recommendedName>
        <fullName evidence="4">EpsG family protein</fullName>
    </recommendedName>
</protein>
<proteinExistence type="predicted"/>
<sequence>MSFYLVIAFVLSIAALVQVVWRKRILSLGALAVLALWALAALRYRTGYDWLVYQAFFDQYAPDYIGDGSGMVPMEPLYVLLNIVVAKMTGSFQVLLVVIATFNIWVLYRFVKLARADLVFCCAFYFCLVYLPLQMGVFRQSLAVSMFMIGMMYASRGRNNMAMFCSVIGVGFQYSSVIYFFVYWRKGVRFVMRRPVLFVGVVLLFYALGIGVASLALEALSKLSLSFISEKAAIYASTGAFERSPGAIAYLLVNCGIFLWVNKRLPERSRFQELLFGAIILQIAFQGLLFDFPIFWNRAQYLAVLPQAILLYQAVSMQPIVVRTVVASTSLAFVVSALVYQLVNPLIEPYIPYYSYLEYKFTGDIGDGLGRTLEYYRRFEAHLQ</sequence>
<feature type="transmembrane region" description="Helical" evidence="1">
    <location>
        <begin position="161"/>
        <end position="184"/>
    </location>
</feature>
<dbReference type="EMBL" id="CP011253">
    <property type="protein sequence ID" value="AKC68736.1"/>
    <property type="molecule type" value="Genomic_DNA"/>
</dbReference>
<feature type="transmembrane region" description="Helical" evidence="1">
    <location>
        <begin position="25"/>
        <end position="44"/>
    </location>
</feature>